<evidence type="ECO:0000313" key="1">
    <source>
        <dbReference type="EMBL" id="KKK70233.1"/>
    </source>
</evidence>
<feature type="non-terminal residue" evidence="1">
    <location>
        <position position="67"/>
    </location>
</feature>
<comment type="caution">
    <text evidence="1">The sequence shown here is derived from an EMBL/GenBank/DDBJ whole genome shotgun (WGS) entry which is preliminary data.</text>
</comment>
<dbReference type="AlphaFoldDB" id="A0A0F8XML4"/>
<proteinExistence type="predicted"/>
<protein>
    <submittedName>
        <fullName evidence="1">Uncharacterized protein</fullName>
    </submittedName>
</protein>
<reference evidence="1" key="1">
    <citation type="journal article" date="2015" name="Nature">
        <title>Complex archaea that bridge the gap between prokaryotes and eukaryotes.</title>
        <authorList>
            <person name="Spang A."/>
            <person name="Saw J.H."/>
            <person name="Jorgensen S.L."/>
            <person name="Zaremba-Niedzwiedzka K."/>
            <person name="Martijn J."/>
            <person name="Lind A.E."/>
            <person name="van Eijk R."/>
            <person name="Schleper C."/>
            <person name="Guy L."/>
            <person name="Ettema T.J."/>
        </authorList>
    </citation>
    <scope>NUCLEOTIDE SEQUENCE</scope>
</reference>
<name>A0A0F8XML4_9ZZZZ</name>
<sequence length="67" mass="7790">MHPLSLSMNNNNLTFLEWEIGNVLAHGAFDGYDLVDKLVKRAQLQNIQTYPLPKVVTYPYFPKRVRN</sequence>
<gene>
    <name evidence="1" type="ORF">LCGC14_2926080</name>
</gene>
<dbReference type="EMBL" id="LAZR01058283">
    <property type="protein sequence ID" value="KKK70233.1"/>
    <property type="molecule type" value="Genomic_DNA"/>
</dbReference>
<organism evidence="1">
    <name type="scientific">marine sediment metagenome</name>
    <dbReference type="NCBI Taxonomy" id="412755"/>
    <lineage>
        <taxon>unclassified sequences</taxon>
        <taxon>metagenomes</taxon>
        <taxon>ecological metagenomes</taxon>
    </lineage>
</organism>
<accession>A0A0F8XML4</accession>